<protein>
    <recommendedName>
        <fullName evidence="3">DUF1488 family protein</fullName>
    </recommendedName>
</protein>
<gene>
    <name evidence="1" type="ORF">ACFQNJ_17010</name>
</gene>
<proteinExistence type="predicted"/>
<evidence type="ECO:0008006" key="3">
    <source>
        <dbReference type="Google" id="ProtNLM"/>
    </source>
</evidence>
<accession>A0ABW2RDR8</accession>
<evidence type="ECO:0000313" key="1">
    <source>
        <dbReference type="EMBL" id="MFC7436210.1"/>
    </source>
</evidence>
<dbReference type="Proteomes" id="UP001596495">
    <property type="component" value="Unassembled WGS sequence"/>
</dbReference>
<name>A0ABW2RDR8_9BURK</name>
<evidence type="ECO:0000313" key="2">
    <source>
        <dbReference type="Proteomes" id="UP001596495"/>
    </source>
</evidence>
<organism evidence="1 2">
    <name type="scientific">Hydrogenophaga bisanensis</name>
    <dbReference type="NCBI Taxonomy" id="439611"/>
    <lineage>
        <taxon>Bacteria</taxon>
        <taxon>Pseudomonadati</taxon>
        <taxon>Pseudomonadota</taxon>
        <taxon>Betaproteobacteria</taxon>
        <taxon>Burkholderiales</taxon>
        <taxon>Comamonadaceae</taxon>
        <taxon>Hydrogenophaga</taxon>
    </lineage>
</organism>
<comment type="caution">
    <text evidence="1">The sequence shown here is derived from an EMBL/GenBank/DDBJ whole genome shotgun (WGS) entry which is preliminary data.</text>
</comment>
<reference evidence="2" key="1">
    <citation type="journal article" date="2019" name="Int. J. Syst. Evol. Microbiol.">
        <title>The Global Catalogue of Microorganisms (GCM) 10K type strain sequencing project: providing services to taxonomists for standard genome sequencing and annotation.</title>
        <authorList>
            <consortium name="The Broad Institute Genomics Platform"/>
            <consortium name="The Broad Institute Genome Sequencing Center for Infectious Disease"/>
            <person name="Wu L."/>
            <person name="Ma J."/>
        </authorList>
    </citation>
    <scope>NUCLEOTIDE SEQUENCE [LARGE SCALE GENOMIC DNA]</scope>
    <source>
        <strain evidence="2">CCUG 54518</strain>
    </source>
</reference>
<dbReference type="EMBL" id="JBHTBX010000015">
    <property type="protein sequence ID" value="MFC7436210.1"/>
    <property type="molecule type" value="Genomic_DNA"/>
</dbReference>
<keyword evidence="2" id="KW-1185">Reference proteome</keyword>
<sequence length="93" mass="10688">MNTPHSEQIPANRYWAITGRIPGDEEDSILIFHLPDRRAAIAAFEEAMWDAEVQRHRMNEQQAEQARADLLSQHDQVVFINSVCVSDTRIEEA</sequence>
<dbReference type="RefSeq" id="WP_382259692.1">
    <property type="nucleotide sequence ID" value="NZ_JBHTBX010000015.1"/>
</dbReference>